<name>A0A6G4WLI9_9HYPH</name>
<evidence type="ECO:0000313" key="2">
    <source>
        <dbReference type="Proteomes" id="UP001642900"/>
    </source>
</evidence>
<evidence type="ECO:0000313" key="1">
    <source>
        <dbReference type="EMBL" id="NGO55682.1"/>
    </source>
</evidence>
<accession>A0A6G4WLI9</accession>
<protein>
    <submittedName>
        <fullName evidence="1">Uncharacterized protein</fullName>
    </submittedName>
</protein>
<dbReference type="AlphaFoldDB" id="A0A6G4WLI9"/>
<organism evidence="1 2">
    <name type="scientific">Allomesorhizobium camelthorni</name>
    <dbReference type="NCBI Taxonomy" id="475069"/>
    <lineage>
        <taxon>Bacteria</taxon>
        <taxon>Pseudomonadati</taxon>
        <taxon>Pseudomonadota</taxon>
        <taxon>Alphaproteobacteria</taxon>
        <taxon>Hyphomicrobiales</taxon>
        <taxon>Phyllobacteriaceae</taxon>
        <taxon>Allomesorhizobium</taxon>
    </lineage>
</organism>
<sequence length="75" mass="8558">MTLYDLTPAHERQLDLLLNDDRQRRRWESASRAIDALNTRYAGTVVSLGMWRPPAGGHVGGKISYTRIPSAEDFW</sequence>
<proteinExistence type="predicted"/>
<gene>
    <name evidence="1" type="ORF">G6N73_32460</name>
</gene>
<dbReference type="Proteomes" id="UP001642900">
    <property type="component" value="Unassembled WGS sequence"/>
</dbReference>
<keyword evidence="2" id="KW-1185">Reference proteome</keyword>
<comment type="caution">
    <text evidence="1">The sequence shown here is derived from an EMBL/GenBank/DDBJ whole genome shotgun (WGS) entry which is preliminary data.</text>
</comment>
<dbReference type="RefSeq" id="WP_165034030.1">
    <property type="nucleotide sequence ID" value="NZ_JAAKZF010000119.1"/>
</dbReference>
<dbReference type="EMBL" id="JAAKZF010000119">
    <property type="protein sequence ID" value="NGO55682.1"/>
    <property type="molecule type" value="Genomic_DNA"/>
</dbReference>
<reference evidence="1 2" key="1">
    <citation type="submission" date="2020-02" db="EMBL/GenBank/DDBJ databases">
        <title>Genome sequence of strain CCNWXJ40-4.</title>
        <authorList>
            <person name="Gao J."/>
            <person name="Sun J."/>
        </authorList>
    </citation>
    <scope>NUCLEOTIDE SEQUENCE [LARGE SCALE GENOMIC DNA]</scope>
    <source>
        <strain evidence="1 2">CCNWXJ 40-4</strain>
    </source>
</reference>